<reference evidence="2 3" key="1">
    <citation type="submission" date="2015-08" db="EMBL/GenBank/DDBJ databases">
        <title>Whole genome sequence of Flavobacterium akiainvivens IK-1T, from decaying Wikstroemia oahuensis, an endemic Hawaiian shrub.</title>
        <authorList>
            <person name="Wan X."/>
            <person name="Hou S."/>
            <person name="Saito J."/>
            <person name="Donachie S."/>
        </authorList>
    </citation>
    <scope>NUCLEOTIDE SEQUENCE [LARGE SCALE GENOMIC DNA]</scope>
    <source>
        <strain evidence="2 3">IK-1</strain>
    </source>
</reference>
<evidence type="ECO:0000313" key="3">
    <source>
        <dbReference type="Proteomes" id="UP000037755"/>
    </source>
</evidence>
<dbReference type="PANTHER" id="PTHR43798">
    <property type="entry name" value="MONOACYLGLYCEROL LIPASE"/>
    <property type="match status" value="1"/>
</dbReference>
<comment type="caution">
    <text evidence="2">The sequence shown here is derived from an EMBL/GenBank/DDBJ whole genome shotgun (WGS) entry which is preliminary data.</text>
</comment>
<dbReference type="PANTHER" id="PTHR43798:SF33">
    <property type="entry name" value="HYDROLASE, PUTATIVE (AFU_ORTHOLOGUE AFUA_2G14860)-RELATED"/>
    <property type="match status" value="1"/>
</dbReference>
<dbReference type="Gene3D" id="3.40.50.1820">
    <property type="entry name" value="alpha/beta hydrolase"/>
    <property type="match status" value="1"/>
</dbReference>
<dbReference type="InterPro" id="IPR029058">
    <property type="entry name" value="AB_hydrolase_fold"/>
</dbReference>
<dbReference type="Pfam" id="PF00561">
    <property type="entry name" value="Abhydrolase_1"/>
    <property type="match status" value="1"/>
</dbReference>
<dbReference type="GO" id="GO:0016020">
    <property type="term" value="C:membrane"/>
    <property type="evidence" value="ECO:0007669"/>
    <property type="project" value="TreeGrafter"/>
</dbReference>
<keyword evidence="2" id="KW-0378">Hydrolase</keyword>
<proteinExistence type="predicted"/>
<feature type="domain" description="AB hydrolase-1" evidence="1">
    <location>
        <begin position="21"/>
        <end position="244"/>
    </location>
</feature>
<dbReference type="SUPFAM" id="SSF53474">
    <property type="entry name" value="alpha/beta-Hydrolases"/>
    <property type="match status" value="1"/>
</dbReference>
<dbReference type="PRINTS" id="PR00111">
    <property type="entry name" value="ABHYDROLASE"/>
</dbReference>
<name>A0A0M8MJ99_9FLAO</name>
<dbReference type="OrthoDB" id="252464at2"/>
<organism evidence="2 3">
    <name type="scientific">Flavobacterium akiainvivens</name>
    <dbReference type="NCBI Taxonomy" id="1202724"/>
    <lineage>
        <taxon>Bacteria</taxon>
        <taxon>Pseudomonadati</taxon>
        <taxon>Bacteroidota</taxon>
        <taxon>Flavobacteriia</taxon>
        <taxon>Flavobacteriales</taxon>
        <taxon>Flavobacteriaceae</taxon>
        <taxon>Flavobacterium</taxon>
    </lineage>
</organism>
<protein>
    <submittedName>
        <fullName evidence="2">Alpha/beta hydrolase</fullName>
    </submittedName>
</protein>
<dbReference type="InterPro" id="IPR050266">
    <property type="entry name" value="AB_hydrolase_sf"/>
</dbReference>
<dbReference type="PATRIC" id="fig|1202724.3.peg.2824"/>
<dbReference type="STRING" id="1202724.AM493_13635"/>
<keyword evidence="3" id="KW-1185">Reference proteome</keyword>
<accession>A0A0M8MJ99</accession>
<dbReference type="RefSeq" id="WP_054408583.1">
    <property type="nucleotide sequence ID" value="NZ_FOYA01000009.1"/>
</dbReference>
<sequence>MKIDYKNIEIHFASYGTATKTIVLLHGFLENQTMWDYFVQEYSKTYRVITIDLLGHGQTPCLGYVHTMEDQADAVHAVLQYLKVDKATIMGHSMGGYIALAFAELYPELVTGIVLQNSSSLPDSDERKTNRNRAIAAVKQNATAFVRMSIANLFSEENRDFFSQEIEDLRDQALQTPLQGIVAALEGMKVRKSRESLLHTANVPILLVLGKKDQSLPYDEHAPQAKGTPVKLVTYPHGHMAHIESRNELLAETLDFFKGV</sequence>
<dbReference type="EMBL" id="LIYD01000005">
    <property type="protein sequence ID" value="KOS06957.1"/>
    <property type="molecule type" value="Genomic_DNA"/>
</dbReference>
<gene>
    <name evidence="2" type="ORF">AM493_13635</name>
</gene>
<evidence type="ECO:0000259" key="1">
    <source>
        <dbReference type="Pfam" id="PF00561"/>
    </source>
</evidence>
<dbReference type="GO" id="GO:0016787">
    <property type="term" value="F:hydrolase activity"/>
    <property type="evidence" value="ECO:0007669"/>
    <property type="project" value="UniProtKB-KW"/>
</dbReference>
<evidence type="ECO:0000313" key="2">
    <source>
        <dbReference type="EMBL" id="KOS06957.1"/>
    </source>
</evidence>
<dbReference type="Proteomes" id="UP000037755">
    <property type="component" value="Unassembled WGS sequence"/>
</dbReference>
<dbReference type="InterPro" id="IPR000073">
    <property type="entry name" value="AB_hydrolase_1"/>
</dbReference>
<dbReference type="AlphaFoldDB" id="A0A0M8MJ99"/>